<evidence type="ECO:0000256" key="6">
    <source>
        <dbReference type="ARBA" id="ARBA00022792"/>
    </source>
</evidence>
<comment type="caution">
    <text evidence="13">The sequence shown here is derived from an EMBL/GenBank/DDBJ whole genome shotgun (WGS) entry which is preliminary data.</text>
</comment>
<comment type="subcellular location">
    <subcellularLocation>
        <location evidence="1">Mitochondrion inner membrane</location>
        <topology evidence="1">Peripheral membrane protein</topology>
        <orientation evidence="1">Matrix side</orientation>
    </subcellularLocation>
</comment>
<gene>
    <name evidence="13" type="ORF">GCK32_011413</name>
</gene>
<comment type="similarity">
    <text evidence="2">Belongs to the UQCRB/QCR7 family.</text>
</comment>
<dbReference type="Pfam" id="PF02271">
    <property type="entry name" value="UCR_14kD"/>
    <property type="match status" value="1"/>
</dbReference>
<keyword evidence="6" id="KW-0999">Mitochondrion inner membrane</keyword>
<evidence type="ECO:0000256" key="8">
    <source>
        <dbReference type="ARBA" id="ARBA00023128"/>
    </source>
</evidence>
<evidence type="ECO:0000256" key="5">
    <source>
        <dbReference type="ARBA" id="ARBA00022660"/>
    </source>
</evidence>
<evidence type="ECO:0000256" key="7">
    <source>
        <dbReference type="ARBA" id="ARBA00022982"/>
    </source>
</evidence>
<keyword evidence="5" id="KW-0679">Respiratory chain</keyword>
<evidence type="ECO:0000256" key="1">
    <source>
        <dbReference type="ARBA" id="ARBA00004443"/>
    </source>
</evidence>
<dbReference type="InterPro" id="IPR036544">
    <property type="entry name" value="QCR7_sf"/>
</dbReference>
<dbReference type="AlphaFoldDB" id="A0AAN8G4N3"/>
<keyword evidence="7" id="KW-0249">Electron transport</keyword>
<keyword evidence="9" id="KW-0472">Membrane</keyword>
<evidence type="ECO:0000256" key="3">
    <source>
        <dbReference type="ARBA" id="ARBA00016323"/>
    </source>
</evidence>
<evidence type="ECO:0000256" key="2">
    <source>
        <dbReference type="ARBA" id="ARBA00008554"/>
    </source>
</evidence>
<dbReference type="EMBL" id="WIXE01011559">
    <property type="protein sequence ID" value="KAK5976673.1"/>
    <property type="molecule type" value="Genomic_DNA"/>
</dbReference>
<dbReference type="GO" id="GO:0005743">
    <property type="term" value="C:mitochondrial inner membrane"/>
    <property type="evidence" value="ECO:0007669"/>
    <property type="project" value="UniProtKB-SubCell"/>
</dbReference>
<evidence type="ECO:0000256" key="4">
    <source>
        <dbReference type="ARBA" id="ARBA00022448"/>
    </source>
</evidence>
<evidence type="ECO:0000256" key="12">
    <source>
        <dbReference type="SAM" id="MobiDB-lite"/>
    </source>
</evidence>
<dbReference type="GO" id="GO:0033617">
    <property type="term" value="P:mitochondrial respiratory chain complex IV assembly"/>
    <property type="evidence" value="ECO:0007669"/>
    <property type="project" value="InterPro"/>
</dbReference>
<feature type="region of interest" description="Disordered" evidence="12">
    <location>
        <begin position="1"/>
        <end position="23"/>
    </location>
</feature>
<keyword evidence="4" id="KW-0813">Transport</keyword>
<reference evidence="13 14" key="1">
    <citation type="submission" date="2019-10" db="EMBL/GenBank/DDBJ databases">
        <title>Assembly and Annotation for the nematode Trichostrongylus colubriformis.</title>
        <authorList>
            <person name="Martin J."/>
        </authorList>
    </citation>
    <scope>NUCLEOTIDE SEQUENCE [LARGE SCALE GENOMIC DNA]</scope>
    <source>
        <strain evidence="13">G859</strain>
        <tissue evidence="13">Whole worm</tissue>
    </source>
</reference>
<dbReference type="SUPFAM" id="SSF81524">
    <property type="entry name" value="14 kDa protein of cytochrome bc1 complex (Ubiquinol-cytochrome c reductase)"/>
    <property type="match status" value="1"/>
</dbReference>
<sequence>MFPEPPSTFAGGSNSRPGGGGTGGDLDFDELARRFDQLKKNNKELCVRAQKILPLFRSSRLDVISKAVRVHAPCTINTTTILYQCYLFAMAASKAVKFTYNNSVVNWMRKFAWNYLWGGREYGLQFHDTYYEPAPEVTEALRRLNLKEPHLFDQRKMRLSHAHTLALHGERLPKDKWTQWEQVDLSVLELMSAGSPHWAKDSAEEDRVETLIRGTGCWDQHLAVVDCMGDKGDWRQCQEQVQQFKECMTKKKQPVEKNMLSDLFINLEIDEDESNKVRGQQCAPDNYIAENHSVGWFLNEQSSKERKPDESREILAYRAAYYCHHRDFKKAFNEYTALFTEYKHSRTHAVAVVDSLVRCALKIPSFPVEVLLSYLHEYEQYALDYGDQLQYLNMKKDVYAVICRPDASQIFVDTVCLLCVSVDLPEHWLAFGRRRSLTVGQNFYIGFITRAILLLERHLKHAHGFVSHVLNKKLLNLRGRLEESESPERIEEAQHKMGFDMVSCDDNVESNEKIFRPHDSRSKVEVYKSAEECKLMVEHFQCKFSWMFEGCIF</sequence>
<dbReference type="InterPro" id="IPR003197">
    <property type="entry name" value="QCR7"/>
</dbReference>
<keyword evidence="14" id="KW-1185">Reference proteome</keyword>
<evidence type="ECO:0000256" key="9">
    <source>
        <dbReference type="ARBA" id="ARBA00023136"/>
    </source>
</evidence>
<evidence type="ECO:0000256" key="10">
    <source>
        <dbReference type="ARBA" id="ARBA00031021"/>
    </source>
</evidence>
<dbReference type="PANTHER" id="PTHR13639:SF2">
    <property type="entry name" value="CYTOCHROME C OXIDASE ASSEMBLY FACTOR 4 HOMOLOG, MITOCHONDRIAL"/>
    <property type="match status" value="1"/>
</dbReference>
<evidence type="ECO:0000256" key="11">
    <source>
        <dbReference type="ARBA" id="ARBA00032927"/>
    </source>
</evidence>
<dbReference type="Gene3D" id="1.10.1090.10">
    <property type="entry name" value="Cytochrome b-c1 complex subunit 7"/>
    <property type="match status" value="1"/>
</dbReference>
<accession>A0AAN8G4N3</accession>
<dbReference type="GO" id="GO:0006122">
    <property type="term" value="P:mitochondrial electron transport, ubiquinol to cytochrome c"/>
    <property type="evidence" value="ECO:0007669"/>
    <property type="project" value="InterPro"/>
</dbReference>
<dbReference type="PANTHER" id="PTHR13639">
    <property type="entry name" value="CYTOCHROME C OXIDASE ASSEMBLY FACTOR 4 HOMOLOG, MITOCHONDRIAL"/>
    <property type="match status" value="1"/>
</dbReference>
<proteinExistence type="inferred from homology"/>
<dbReference type="GO" id="GO:0005758">
    <property type="term" value="C:mitochondrial intermembrane space"/>
    <property type="evidence" value="ECO:0007669"/>
    <property type="project" value="InterPro"/>
</dbReference>
<dbReference type="FunFam" id="1.10.1090.10:FF:000004">
    <property type="entry name" value="Probable cytochrome b-c1 complex subunit 7"/>
    <property type="match status" value="1"/>
</dbReference>
<evidence type="ECO:0000313" key="13">
    <source>
        <dbReference type="EMBL" id="KAK5976673.1"/>
    </source>
</evidence>
<keyword evidence="8" id="KW-0496">Mitochondrion</keyword>
<dbReference type="Proteomes" id="UP001331761">
    <property type="component" value="Unassembled WGS sequence"/>
</dbReference>
<organism evidence="13 14">
    <name type="scientific">Trichostrongylus colubriformis</name>
    <name type="common">Black scour worm</name>
    <dbReference type="NCBI Taxonomy" id="6319"/>
    <lineage>
        <taxon>Eukaryota</taxon>
        <taxon>Metazoa</taxon>
        <taxon>Ecdysozoa</taxon>
        <taxon>Nematoda</taxon>
        <taxon>Chromadorea</taxon>
        <taxon>Rhabditida</taxon>
        <taxon>Rhabditina</taxon>
        <taxon>Rhabditomorpha</taxon>
        <taxon>Strongyloidea</taxon>
        <taxon>Trichostrongylidae</taxon>
        <taxon>Trichostrongylus</taxon>
    </lineage>
</organism>
<dbReference type="InterPro" id="IPR039870">
    <property type="entry name" value="Coa4-like"/>
</dbReference>
<name>A0AAN8G4N3_TRICO</name>
<evidence type="ECO:0000313" key="14">
    <source>
        <dbReference type="Proteomes" id="UP001331761"/>
    </source>
</evidence>
<dbReference type="GO" id="GO:0045275">
    <property type="term" value="C:respiratory chain complex III"/>
    <property type="evidence" value="ECO:0007669"/>
    <property type="project" value="InterPro"/>
</dbReference>
<protein>
    <recommendedName>
        <fullName evidence="3">Cytochrome b-c1 complex subunit 7</fullName>
    </recommendedName>
    <alternativeName>
        <fullName evidence="10">Complex III subunit VII</fullName>
    </alternativeName>
    <alternativeName>
        <fullName evidence="11">Ubiquinol-cytochrome c reductase complex 14 kDa protein</fullName>
    </alternativeName>
</protein>